<proteinExistence type="predicted"/>
<sequence>MIIHDGIKYVQRGTSEDNGQYDHYYYTDNITKTYNITYEGKRGVLTKTYKVYINEETDQIITRDYFTWQIQCDGRKFGAGCFSEADEAEIDKLIEDDGIDDGNTPNSNNDNNGNTSTGDEPDNLNNTVNNSGDDTNGKGIFNDTTGKSTDSYNRSQLPLGADIKNPDILGASIDDFMGPHPKANELSSKGTTFPIIRINDHYFQEQEIIFFSMETGMTKNYFDYQLYQIPLSGFLPTMKLIITTSNPGMLKQDHVKQGDRCAVFFSSNHGMVKSMRCDFRITNVVTNTIDQNRPSRYNTQIITGELYIPDLRNEEIRYNFNGSSRDAMMDIAKRLRLSFFFCDPDDTDDVMVWCNCKTPEMFIHDLTTHAWKNADSFFESWIDPRYGLSFQNINRLLGESGFDEPIDVTLMVNTFLNNRSSDGKAAEMSAKEKKQPQAKILTNIPSDIESSTVYKVNSWRLINNAQEIQDFIGLNCKQQYSSVNPGLRDNENNKNVSYSVDFSLCLNRTKFDPSKPADNNFYVLLGPGRNKTYANADDMMNTNETQSSNKVDPELITNQQSDGDAEQLLATDGNMLSSGNTHKFYEVAYEHNMRNVLQLQKQLIQVELNGANLTIVRGEKLPMMLMDLNKVDSALRSGTTRTVVQELLYEAESGWFIIDGIEWIYDPTHDDTGTCWRTKVNLTRREWPIPGKDNNLSIGNMDDLSPYSKQIVLVDAGNRGLVKMAYKDALYQYGKDSILGYTTVQDVVITGTGSAKTTSSTTNPNVDTYTPEEEGTVYLADGTSYTLNVGSAALDLANQIVVNSDKVASSSIPLTGLRDFMKDIYRAIAEESDNKVKLVSARRWAVDEYGNKVDGNAYIMKNGYYKCVNAIGDVMYFKTNNSRHLYGEAIDIINNGMDFTELMTTVIMKKRSILELMYNYGVSAYIEQAKDDAGVTTKHYHIGTDTIKQKEFWASVKALNGSDRIPGTMITFSNYMKNNINAATEITREQVDEKILEETKS</sequence>
<dbReference type="Proteomes" id="UP001349343">
    <property type="component" value="Segment"/>
</dbReference>
<evidence type="ECO:0000313" key="3">
    <source>
        <dbReference type="Proteomes" id="UP001349343"/>
    </source>
</evidence>
<evidence type="ECO:0000256" key="1">
    <source>
        <dbReference type="SAM" id="MobiDB-lite"/>
    </source>
</evidence>
<name>A0ABZ0Z1M1_9CAUD</name>
<organism evidence="2 3">
    <name type="scientific">phage Lak_Megaphage_RVC_JS4_GC31</name>
    <dbReference type="NCBI Taxonomy" id="3109228"/>
    <lineage>
        <taxon>Viruses</taxon>
        <taxon>Duplodnaviria</taxon>
        <taxon>Heunggongvirae</taxon>
        <taxon>Uroviricota</taxon>
        <taxon>Caudoviricetes</taxon>
        <taxon>Caudoviricetes code 15 clade</taxon>
    </lineage>
</organism>
<feature type="compositionally biased region" description="Polar residues" evidence="1">
    <location>
        <begin position="123"/>
        <end position="134"/>
    </location>
</feature>
<feature type="compositionally biased region" description="Polar residues" evidence="1">
    <location>
        <begin position="142"/>
        <end position="156"/>
    </location>
</feature>
<reference evidence="2 3" key="1">
    <citation type="submission" date="2023-11" db="EMBL/GenBank/DDBJ databases">
        <authorList>
            <person name="Cook R."/>
            <person name="Crisci M."/>
            <person name="Pye H."/>
            <person name="Adriaenssens E."/>
            <person name="Santini J."/>
        </authorList>
    </citation>
    <scope>NUCLEOTIDE SEQUENCE [LARGE SCALE GENOMIC DNA]</scope>
    <source>
        <strain evidence="2">Lak_Megaphage_RVC_JS4_GC31</strain>
    </source>
</reference>
<evidence type="ECO:0008006" key="4">
    <source>
        <dbReference type="Google" id="ProtNLM"/>
    </source>
</evidence>
<keyword evidence="3" id="KW-1185">Reference proteome</keyword>
<protein>
    <recommendedName>
        <fullName evidence="4">Tail protein</fullName>
    </recommendedName>
</protein>
<evidence type="ECO:0000313" key="2">
    <source>
        <dbReference type="EMBL" id="WQJ53088.1"/>
    </source>
</evidence>
<accession>A0ABZ0Z1M1</accession>
<feature type="compositionally biased region" description="Low complexity" evidence="1">
    <location>
        <begin position="101"/>
        <end position="118"/>
    </location>
</feature>
<feature type="region of interest" description="Disordered" evidence="1">
    <location>
        <begin position="96"/>
        <end position="159"/>
    </location>
</feature>
<dbReference type="EMBL" id="OR769222">
    <property type="protein sequence ID" value="WQJ53088.1"/>
    <property type="molecule type" value="Genomic_DNA"/>
</dbReference>